<dbReference type="PANTHER" id="PTHR30212:SF2">
    <property type="entry name" value="PROTEIN YIIM"/>
    <property type="match status" value="1"/>
</dbReference>
<dbReference type="Pfam" id="PF03473">
    <property type="entry name" value="MOSC"/>
    <property type="match status" value="1"/>
</dbReference>
<dbReference type="GO" id="GO:0030170">
    <property type="term" value="F:pyridoxal phosphate binding"/>
    <property type="evidence" value="ECO:0007669"/>
    <property type="project" value="InterPro"/>
</dbReference>
<organism evidence="2 3">
    <name type="scientific">Pseudogulbenkiania subflava DSM 22618</name>
    <dbReference type="NCBI Taxonomy" id="1123014"/>
    <lineage>
        <taxon>Bacteria</taxon>
        <taxon>Pseudomonadati</taxon>
        <taxon>Pseudomonadota</taxon>
        <taxon>Betaproteobacteria</taxon>
        <taxon>Neisseriales</taxon>
        <taxon>Chromobacteriaceae</taxon>
        <taxon>Pseudogulbenkiania</taxon>
    </lineage>
</organism>
<dbReference type="PANTHER" id="PTHR30212">
    <property type="entry name" value="PROTEIN YIIM"/>
    <property type="match status" value="1"/>
</dbReference>
<sequence>MRIAVEALLVGRSAPLAGTSHLSGIHKSLVATPLWLSEQGFDGDEQADRRVHGGPEKAVHHYPRDHYSAWIEQLGAQPLLLAPGAFGENLSTRGLTEESVCVGDVFELGQAVVQVSQGRQPCWKLNARLGHKGAARLMQDMGRTGWYYRVLKPGFVTGSDELVLVDRRETDWPLSRVMGLLFRRDPGLAREWAAAAELAPLAENWKRTFRRRLDTGAVEDWSKRLEG</sequence>
<dbReference type="STRING" id="1123014.SAMN02745746_03241"/>
<dbReference type="InterPro" id="IPR052353">
    <property type="entry name" value="Benzoxazolinone_Detox_Enz"/>
</dbReference>
<dbReference type="GO" id="GO:0030151">
    <property type="term" value="F:molybdenum ion binding"/>
    <property type="evidence" value="ECO:0007669"/>
    <property type="project" value="InterPro"/>
</dbReference>
<dbReference type="InterPro" id="IPR011037">
    <property type="entry name" value="Pyrv_Knase-like_insert_dom_sf"/>
</dbReference>
<evidence type="ECO:0000313" key="2">
    <source>
        <dbReference type="EMBL" id="SMF43319.1"/>
    </source>
</evidence>
<dbReference type="PROSITE" id="PS51340">
    <property type="entry name" value="MOSC"/>
    <property type="match status" value="1"/>
</dbReference>
<proteinExistence type="predicted"/>
<dbReference type="GO" id="GO:0003824">
    <property type="term" value="F:catalytic activity"/>
    <property type="evidence" value="ECO:0007669"/>
    <property type="project" value="InterPro"/>
</dbReference>
<dbReference type="AlphaFoldDB" id="A0A1Y6C983"/>
<name>A0A1Y6C983_9NEIS</name>
<dbReference type="Gene3D" id="2.40.33.20">
    <property type="entry name" value="PK beta-barrel domain-like"/>
    <property type="match status" value="1"/>
</dbReference>
<protein>
    <submittedName>
        <fullName evidence="2">MOSC domain-containing protein YiiM</fullName>
    </submittedName>
</protein>
<dbReference type="EMBL" id="FXAG01000020">
    <property type="protein sequence ID" value="SMF43319.1"/>
    <property type="molecule type" value="Genomic_DNA"/>
</dbReference>
<keyword evidence="3" id="KW-1185">Reference proteome</keyword>
<accession>A0A1Y6C983</accession>
<dbReference type="SUPFAM" id="SSF50800">
    <property type="entry name" value="PK beta-barrel domain-like"/>
    <property type="match status" value="1"/>
</dbReference>
<dbReference type="InterPro" id="IPR005302">
    <property type="entry name" value="MoCF_Sase_C"/>
</dbReference>
<dbReference type="InterPro" id="IPR005163">
    <property type="entry name" value="Tri_helical_YiiM-like"/>
</dbReference>
<evidence type="ECO:0000313" key="3">
    <source>
        <dbReference type="Proteomes" id="UP000192920"/>
    </source>
</evidence>
<evidence type="ECO:0000259" key="1">
    <source>
        <dbReference type="PROSITE" id="PS51340"/>
    </source>
</evidence>
<feature type="domain" description="MOSC" evidence="1">
    <location>
        <begin position="28"/>
        <end position="165"/>
    </location>
</feature>
<dbReference type="Proteomes" id="UP000192920">
    <property type="component" value="Unassembled WGS sequence"/>
</dbReference>
<dbReference type="Pfam" id="PF03475">
    <property type="entry name" value="YiiM_3-alpha"/>
    <property type="match status" value="1"/>
</dbReference>
<reference evidence="3" key="1">
    <citation type="submission" date="2017-04" db="EMBL/GenBank/DDBJ databases">
        <authorList>
            <person name="Varghese N."/>
            <person name="Submissions S."/>
        </authorList>
    </citation>
    <scope>NUCLEOTIDE SEQUENCE [LARGE SCALE GENOMIC DNA]</scope>
    <source>
        <strain evidence="3">DSM 22618</strain>
    </source>
</reference>
<gene>
    <name evidence="2" type="ORF">SAMN02745746_03241</name>
</gene>